<evidence type="ECO:0000313" key="2">
    <source>
        <dbReference type="Proteomes" id="UP000596381"/>
    </source>
</evidence>
<name>A0A7U0GBI5_9CAUD</name>
<protein>
    <submittedName>
        <fullName evidence="1">Uncharacterized protein</fullName>
    </submittedName>
</protein>
<dbReference type="EMBL" id="MW394391">
    <property type="protein sequence ID" value="QQV92179.1"/>
    <property type="molecule type" value="Genomic_DNA"/>
</dbReference>
<gene>
    <name evidence="1" type="ORF">vBKpMFBKp24_224</name>
</gene>
<reference evidence="1 2" key="1">
    <citation type="submission" date="2020-12" db="EMBL/GenBank/DDBJ databases">
        <title>Genomic characterization of four novel bacteriophages infecting Klebsiella pneumoniae.</title>
        <authorList>
            <person name="Estrada Bonilla B."/>
            <person name="Costa A.R."/>
            <person name="van Rossum T."/>
            <person name="Hagedoorn S."/>
            <person name="Wallinga H."/>
            <person name="Xiao M."/>
            <person name="Song W."/>
            <person name="Haas P.-J."/>
            <person name="Nobrega F.L."/>
            <person name="Brouns S.J.J."/>
        </authorList>
    </citation>
    <scope>NUCLEOTIDE SEQUENCE [LARGE SCALE GENOMIC DNA]</scope>
</reference>
<evidence type="ECO:0000313" key="1">
    <source>
        <dbReference type="EMBL" id="QQV92179.1"/>
    </source>
</evidence>
<sequence>MKSTEPSKIAEVIKSFVSSPMALDAIQKHRNSEKEAIERLKAEVCKISRNEIEKIVALISSGVEYHTVPEGFSVHNVSADNVRFEYNVETDGIETQASIDDDADLIVRIMLNENKSKELMKNICGCIKARFNVNEEIRSALDVIYPPESKVILVIEGTSFGFDNSYGG</sequence>
<dbReference type="Proteomes" id="UP000596381">
    <property type="component" value="Segment"/>
</dbReference>
<proteinExistence type="predicted"/>
<keyword evidence="2" id="KW-1185">Reference proteome</keyword>
<accession>A0A7U0GBI5</accession>
<organism evidence="1 2">
    <name type="scientific">Klebsiella phage vB_KpM_FBKp24</name>
    <dbReference type="NCBI Taxonomy" id="2801834"/>
    <lineage>
        <taxon>Viruses</taxon>
        <taxon>Duplodnaviria</taxon>
        <taxon>Heunggongvirae</taxon>
        <taxon>Uroviricota</taxon>
        <taxon>Caudoviricetes</taxon>
        <taxon>Chimalliviridae</taxon>
        <taxon>Maaswegvirus</taxon>
        <taxon>Maaswegvirus Kp24</taxon>
    </lineage>
</organism>